<keyword evidence="8" id="KW-0067">ATP-binding</keyword>
<dbReference type="RefSeq" id="XP_031005391.1">
    <property type="nucleotide sequence ID" value="XM_031149466.1"/>
</dbReference>
<feature type="compositionally biased region" description="Basic and acidic residues" evidence="12">
    <location>
        <begin position="49"/>
        <end position="58"/>
    </location>
</feature>
<evidence type="ECO:0000313" key="14">
    <source>
        <dbReference type="EMBL" id="TVY26603.1"/>
    </source>
</evidence>
<comment type="cofactor">
    <cofactor evidence="2">
        <name>Mg(2+)</name>
        <dbReference type="ChEBI" id="CHEBI:18420"/>
    </cofactor>
</comment>
<dbReference type="Pfam" id="PF18147">
    <property type="entry name" value="Suv3_C_1"/>
    <property type="match status" value="1"/>
</dbReference>
<feature type="region of interest" description="Disordered" evidence="12">
    <location>
        <begin position="28"/>
        <end position="58"/>
    </location>
</feature>
<name>A0A8H8R1F8_9HELO</name>
<dbReference type="Proteomes" id="UP000431533">
    <property type="component" value="Unassembled WGS sequence"/>
</dbReference>
<evidence type="ECO:0000313" key="15">
    <source>
        <dbReference type="Proteomes" id="UP000431533"/>
    </source>
</evidence>
<dbReference type="GO" id="GO:0000965">
    <property type="term" value="P:mitochondrial RNA 3'-end processing"/>
    <property type="evidence" value="ECO:0007669"/>
    <property type="project" value="TreeGrafter"/>
</dbReference>
<dbReference type="Pfam" id="PF00271">
    <property type="entry name" value="Helicase_C"/>
    <property type="match status" value="1"/>
</dbReference>
<organism evidence="14 15">
    <name type="scientific">Lachnellula hyalina</name>
    <dbReference type="NCBI Taxonomy" id="1316788"/>
    <lineage>
        <taxon>Eukaryota</taxon>
        <taxon>Fungi</taxon>
        <taxon>Dikarya</taxon>
        <taxon>Ascomycota</taxon>
        <taxon>Pezizomycotina</taxon>
        <taxon>Leotiomycetes</taxon>
        <taxon>Helotiales</taxon>
        <taxon>Lachnaceae</taxon>
        <taxon>Lachnellula</taxon>
    </lineage>
</organism>
<evidence type="ECO:0000256" key="6">
    <source>
        <dbReference type="ARBA" id="ARBA00022801"/>
    </source>
</evidence>
<dbReference type="Pfam" id="PF12513">
    <property type="entry name" value="SUV3_C"/>
    <property type="match status" value="1"/>
</dbReference>
<dbReference type="EC" id="3.6.4.13" evidence="4"/>
<dbReference type="Pfam" id="PF22527">
    <property type="entry name" value="DEXQc_Suv3"/>
    <property type="match status" value="1"/>
</dbReference>
<dbReference type="InterPro" id="IPR027417">
    <property type="entry name" value="P-loop_NTPase"/>
</dbReference>
<feature type="domain" description="Helicase C-terminal" evidence="13">
    <location>
        <begin position="367"/>
        <end position="530"/>
    </location>
</feature>
<comment type="catalytic activity">
    <reaction evidence="11">
        <text>ATP + H2O = ADP + phosphate + H(+)</text>
        <dbReference type="Rhea" id="RHEA:13065"/>
        <dbReference type="ChEBI" id="CHEBI:15377"/>
        <dbReference type="ChEBI" id="CHEBI:15378"/>
        <dbReference type="ChEBI" id="CHEBI:30616"/>
        <dbReference type="ChEBI" id="CHEBI:43474"/>
        <dbReference type="ChEBI" id="CHEBI:456216"/>
        <dbReference type="EC" id="3.6.4.13"/>
    </reaction>
</comment>
<evidence type="ECO:0000256" key="10">
    <source>
        <dbReference type="ARBA" id="ARBA00023128"/>
    </source>
</evidence>
<dbReference type="PANTHER" id="PTHR12131">
    <property type="entry name" value="ATP-DEPENDENT RNA AND DNA HELICASE"/>
    <property type="match status" value="1"/>
</dbReference>
<dbReference type="FunFam" id="1.20.272.40:FF:000002">
    <property type="entry name" value="ATP-dependent RNA helicase SUV3, mitochondrial"/>
    <property type="match status" value="1"/>
</dbReference>
<evidence type="ECO:0000256" key="8">
    <source>
        <dbReference type="ARBA" id="ARBA00022840"/>
    </source>
</evidence>
<dbReference type="InterPro" id="IPR055206">
    <property type="entry name" value="DEXQc_SUV3"/>
</dbReference>
<dbReference type="EMBL" id="QGMH01000066">
    <property type="protein sequence ID" value="TVY26603.1"/>
    <property type="molecule type" value="Genomic_DNA"/>
</dbReference>
<comment type="cofactor">
    <cofactor evidence="1">
        <name>Mn(2+)</name>
        <dbReference type="ChEBI" id="CHEBI:29035"/>
    </cofactor>
</comment>
<evidence type="ECO:0000256" key="7">
    <source>
        <dbReference type="ARBA" id="ARBA00022806"/>
    </source>
</evidence>
<evidence type="ECO:0000256" key="9">
    <source>
        <dbReference type="ARBA" id="ARBA00022946"/>
    </source>
</evidence>
<dbReference type="InterPro" id="IPR050699">
    <property type="entry name" value="RNA-DNA_Helicase"/>
</dbReference>
<dbReference type="CDD" id="cd17913">
    <property type="entry name" value="DEXQc_Suv3"/>
    <property type="match status" value="1"/>
</dbReference>
<feature type="region of interest" description="Disordered" evidence="12">
    <location>
        <begin position="485"/>
        <end position="504"/>
    </location>
</feature>
<protein>
    <recommendedName>
        <fullName evidence="4">RNA helicase</fullName>
        <ecNumber evidence="4">3.6.4.13</ecNumber>
    </recommendedName>
</protein>
<evidence type="ECO:0000256" key="4">
    <source>
        <dbReference type="ARBA" id="ARBA00012552"/>
    </source>
</evidence>
<evidence type="ECO:0000256" key="3">
    <source>
        <dbReference type="ARBA" id="ARBA00004173"/>
    </source>
</evidence>
<dbReference type="SMART" id="SM00490">
    <property type="entry name" value="HELICc"/>
    <property type="match status" value="1"/>
</dbReference>
<evidence type="ECO:0000256" key="1">
    <source>
        <dbReference type="ARBA" id="ARBA00001936"/>
    </source>
</evidence>
<comment type="caution">
    <text evidence="14">The sequence shown here is derived from an EMBL/GenBank/DDBJ whole genome shotgun (WGS) entry which is preliminary data.</text>
</comment>
<dbReference type="GO" id="GO:0005524">
    <property type="term" value="F:ATP binding"/>
    <property type="evidence" value="ECO:0007669"/>
    <property type="project" value="UniProtKB-KW"/>
</dbReference>
<proteinExistence type="predicted"/>
<dbReference type="GeneID" id="41984705"/>
<evidence type="ECO:0000256" key="2">
    <source>
        <dbReference type="ARBA" id="ARBA00001946"/>
    </source>
</evidence>
<accession>A0A8H8R1F8</accession>
<feature type="compositionally biased region" description="Basic residues" evidence="12">
    <location>
        <begin position="33"/>
        <end position="48"/>
    </location>
</feature>
<keyword evidence="15" id="KW-1185">Reference proteome</keyword>
<dbReference type="InterPro" id="IPR022192">
    <property type="entry name" value="SUV3_C"/>
</dbReference>
<comment type="subcellular location">
    <subcellularLocation>
        <location evidence="3">Mitochondrion</location>
    </subcellularLocation>
</comment>
<keyword evidence="10" id="KW-0496">Mitochondrion</keyword>
<keyword evidence="9" id="KW-0809">Transit peptide</keyword>
<evidence type="ECO:0000259" key="13">
    <source>
        <dbReference type="PROSITE" id="PS51194"/>
    </source>
</evidence>
<keyword evidence="5" id="KW-0547">Nucleotide-binding</keyword>
<reference evidence="14 15" key="1">
    <citation type="submission" date="2018-05" db="EMBL/GenBank/DDBJ databases">
        <title>Genome sequencing and assembly of the regulated plant pathogen Lachnellula willkommii and related sister species for the development of diagnostic species identification markers.</title>
        <authorList>
            <person name="Giroux E."/>
            <person name="Bilodeau G."/>
        </authorList>
    </citation>
    <scope>NUCLEOTIDE SEQUENCE [LARGE SCALE GENOMIC DNA]</scope>
    <source>
        <strain evidence="14 15">CBS 185.66</strain>
    </source>
</reference>
<dbReference type="GO" id="GO:0016787">
    <property type="term" value="F:hydrolase activity"/>
    <property type="evidence" value="ECO:0007669"/>
    <property type="project" value="UniProtKB-KW"/>
</dbReference>
<dbReference type="Gene3D" id="1.20.272.40">
    <property type="match status" value="1"/>
</dbReference>
<dbReference type="InterPro" id="IPR044774">
    <property type="entry name" value="Suv3_DEXQc"/>
</dbReference>
<dbReference type="OrthoDB" id="6692397at2759"/>
<dbReference type="GO" id="GO:0045025">
    <property type="term" value="C:mitochondrial degradosome"/>
    <property type="evidence" value="ECO:0007669"/>
    <property type="project" value="TreeGrafter"/>
</dbReference>
<dbReference type="FunFam" id="3.40.50.300:FF:000269">
    <property type="entry name" value="ATP-dependent RNA helicase SUPV3L1, mitochondrial"/>
    <property type="match status" value="1"/>
</dbReference>
<evidence type="ECO:0000256" key="5">
    <source>
        <dbReference type="ARBA" id="ARBA00022741"/>
    </source>
</evidence>
<dbReference type="AlphaFoldDB" id="A0A8H8R1F8"/>
<dbReference type="GO" id="GO:0003724">
    <property type="term" value="F:RNA helicase activity"/>
    <property type="evidence" value="ECO:0007669"/>
    <property type="project" value="UniProtKB-EC"/>
</dbReference>
<dbReference type="InterPro" id="IPR041082">
    <property type="entry name" value="Suv3_C_1"/>
</dbReference>
<dbReference type="PROSITE" id="PS51194">
    <property type="entry name" value="HELICASE_CTER"/>
    <property type="match status" value="1"/>
</dbReference>
<dbReference type="CDD" id="cd18805">
    <property type="entry name" value="SF2_C_suv3"/>
    <property type="match status" value="1"/>
</dbReference>
<dbReference type="Gene3D" id="1.20.58.1080">
    <property type="match status" value="1"/>
</dbReference>
<evidence type="ECO:0000256" key="12">
    <source>
        <dbReference type="SAM" id="MobiDB-lite"/>
    </source>
</evidence>
<sequence>MQTALSRPGQCTFCAFRALQRRRLAPQCQDGARRHRSITSRPPRKLLTRRPDASNIPRRDFRRDNAVGIDNYSRRKESVYDAFGELLESQLDHLENRFSNGPLDRVTSWGITSKRQLAKKLEIFGESVRDAVERASKHRIISKKANPLFHDLRQAFISGHTPALAAQLDFRFMASVVESRGPINGSTSDLQKQLADLRFPFEWYPATRALQRTIHLHVGPTNSGKTYHALKRLETAKTGLYAGPLRLLAHEVYTRFNAMGKKCALITGEERRIPEGLDCVMNSCTVEMIPLNTMVDVAVIDEIQMLGDNDRGWAWTQAFLGIMAKEVHLCGELRTISLVRDLCAAMGDKLIIHEYERLGPLKCDTKSLRSDLSKLEKGDAVIMFSRIRIHAMKASIERITGKRCAVVYGSLPPETRAQQAAFFNDPNNDYDILVASNAVGMGLNLSIKRVVFESLSKHNGLVLAPLELPEITQIAGRAGRFKSADEATKQGATELGKAGSPSEHVKSTPNVGYVTTLDGFDLPRVQEAMATTVEPLKSAGIFPPSDVVIRFAALFPATTPFSYILLRLHELVTLNPQFHLCRLREQVEIADLIQPYKMSVADRLAFMSSPITLRDQGFPQVVVELAQCLSNQSGGELINLKSFPLEILDQDINDYAQGSKGYLRTAEILHKALDLYLWLSYRFAGIFRSQALAFHVKGLVEEKIGQCLADVRFDETRRRRDNYLKFKALEQQEEIREHLGEVDGQLETVSASDISIPAAWENGKFDDAMTSTSENRL</sequence>
<gene>
    <name evidence="14" type="primary">suv3</name>
    <name evidence="14" type="ORF">LHYA1_G004507</name>
</gene>
<evidence type="ECO:0000256" key="11">
    <source>
        <dbReference type="ARBA" id="ARBA00047984"/>
    </source>
</evidence>
<keyword evidence="6" id="KW-0378">Hydrolase</keyword>
<dbReference type="Gene3D" id="3.40.50.300">
    <property type="entry name" value="P-loop containing nucleotide triphosphate hydrolases"/>
    <property type="match status" value="2"/>
</dbReference>
<dbReference type="SUPFAM" id="SSF52540">
    <property type="entry name" value="P-loop containing nucleoside triphosphate hydrolases"/>
    <property type="match status" value="1"/>
</dbReference>
<dbReference type="PANTHER" id="PTHR12131:SF1">
    <property type="entry name" value="ATP-DEPENDENT RNA HELICASE SUPV3L1, MITOCHONDRIAL-RELATED"/>
    <property type="match status" value="1"/>
</dbReference>
<dbReference type="FunFam" id="3.40.50.300:FF:000957">
    <property type="entry name" value="ATP-dependent RNA helicase SUV3L, mitochondrial"/>
    <property type="match status" value="1"/>
</dbReference>
<dbReference type="InterPro" id="IPR001650">
    <property type="entry name" value="Helicase_C-like"/>
</dbReference>
<keyword evidence="7 14" id="KW-0347">Helicase</keyword>